<dbReference type="PANTHER" id="PTHR24399:SF23">
    <property type="entry name" value="C2H2-TYPE DOMAIN-CONTAINING PROTEIN"/>
    <property type="match status" value="1"/>
</dbReference>
<feature type="domain" description="C2H2-type" evidence="10">
    <location>
        <begin position="311"/>
        <end position="338"/>
    </location>
</feature>
<dbReference type="EMBL" id="MT863333">
    <property type="protein sequence ID" value="UEC49164.1"/>
    <property type="molecule type" value="mRNA"/>
</dbReference>
<evidence type="ECO:0000256" key="3">
    <source>
        <dbReference type="ARBA" id="ARBA00022737"/>
    </source>
</evidence>
<dbReference type="FunFam" id="3.30.160.60:FF:000515">
    <property type="entry name" value="early growth response protein 4"/>
    <property type="match status" value="1"/>
</dbReference>
<feature type="compositionally biased region" description="Low complexity" evidence="9">
    <location>
        <begin position="217"/>
        <end position="229"/>
    </location>
</feature>
<dbReference type="SUPFAM" id="SSF57667">
    <property type="entry name" value="beta-beta-alpha zinc fingers"/>
    <property type="match status" value="2"/>
</dbReference>
<feature type="compositionally biased region" description="Basic residues" evidence="9">
    <location>
        <begin position="356"/>
        <end position="368"/>
    </location>
</feature>
<comment type="subcellular location">
    <subcellularLocation>
        <location evidence="1">Nucleus</location>
    </subcellularLocation>
</comment>
<dbReference type="Pfam" id="PF00096">
    <property type="entry name" value="zf-C2H2"/>
    <property type="match status" value="3"/>
</dbReference>
<dbReference type="PROSITE" id="PS00028">
    <property type="entry name" value="ZINC_FINGER_C2H2_1"/>
    <property type="match status" value="3"/>
</dbReference>
<evidence type="ECO:0000256" key="9">
    <source>
        <dbReference type="SAM" id="MobiDB-lite"/>
    </source>
</evidence>
<feature type="domain" description="C2H2-type" evidence="10">
    <location>
        <begin position="339"/>
        <end position="366"/>
    </location>
</feature>
<organism evidence="11">
    <name type="scientific">Hofstenia miamia</name>
    <name type="common">Three-banded panther worm</name>
    <dbReference type="NCBI Taxonomy" id="442651"/>
    <lineage>
        <taxon>Eukaryota</taxon>
        <taxon>Metazoa</taxon>
        <taxon>Xenacoelomorpha</taxon>
        <taxon>Acoelomorpha</taxon>
        <taxon>Acoela</taxon>
        <taxon>Hofsteniidae</taxon>
        <taxon>Hofstenia</taxon>
    </lineage>
</organism>
<keyword evidence="2" id="KW-0479">Metal-binding</keyword>
<keyword evidence="4" id="KW-0862">Zinc</keyword>
<dbReference type="GO" id="GO:0000978">
    <property type="term" value="F:RNA polymerase II cis-regulatory region sequence-specific DNA binding"/>
    <property type="evidence" value="ECO:0007669"/>
    <property type="project" value="TreeGrafter"/>
</dbReference>
<dbReference type="Gene3D" id="3.30.160.60">
    <property type="entry name" value="Classic Zinc Finger"/>
    <property type="match status" value="3"/>
</dbReference>
<protein>
    <submittedName>
        <fullName evidence="11">Egr</fullName>
    </submittedName>
</protein>
<dbReference type="InterPro" id="IPR013087">
    <property type="entry name" value="Znf_C2H2_type"/>
</dbReference>
<reference evidence="11" key="1">
    <citation type="submission" date="2020-08" db="EMBL/GenBank/DDBJ databases">
        <authorList>
            <person name="Gehrke A.R."/>
            <person name="Srivastava M."/>
        </authorList>
    </citation>
    <scope>NUCLEOTIDE SEQUENCE</scope>
</reference>
<evidence type="ECO:0000256" key="4">
    <source>
        <dbReference type="ARBA" id="ARBA00022833"/>
    </source>
</evidence>
<dbReference type="AlphaFoldDB" id="A0A8K1R3F7"/>
<evidence type="ECO:0000256" key="2">
    <source>
        <dbReference type="ARBA" id="ARBA00022723"/>
    </source>
</evidence>
<dbReference type="InterPro" id="IPR036236">
    <property type="entry name" value="Znf_C2H2_sf"/>
</dbReference>
<evidence type="ECO:0000256" key="1">
    <source>
        <dbReference type="ARBA" id="ARBA00004123"/>
    </source>
</evidence>
<evidence type="ECO:0000313" key="11">
    <source>
        <dbReference type="EMBL" id="UEC49164.1"/>
    </source>
</evidence>
<sequence>MIGYTSTLGQEEIDCLNTLLDPGSNDHLQTFDTTYLDTPTTKTAPTSLSNVPSGFCFPQTEVTQPVLVKKEHEIQAQYDVIQSTEHTLIELSSANIHRRPHSVIDGNVSPPQSDWNLSHGNHPERQCNSTSPVHQVDCLDISSNTIRQSTLPSYQEVTQQLGYNSYFTHQKSDNVLNNPLKIDLSDPSFANLDAHIISCPTHVSPNHSVPSPDRNCSSASPAPRQSSPPVTKSLPSICEQNLSSGLTQALQAVANATQLYPLKPRKLPNRPSKVPPHERPFYCVVQDCDRRFSRSDELARHTRIHTGFKPFQCETCLRSFTRSDHLTTHVRTHTGEKPFECQTCGRKFARSDERKRHQKVHLKSKSKHTSSDPSPPPSKCSKLDFPLQLSVKSEPKQSTSSNTTLYDANHNTRSFNFLPAVYLSSFAMGHNPYKEQTV</sequence>
<accession>A0A8K1R3F7</accession>
<keyword evidence="5" id="KW-0805">Transcription regulation</keyword>
<evidence type="ECO:0000256" key="6">
    <source>
        <dbReference type="ARBA" id="ARBA00023163"/>
    </source>
</evidence>
<keyword evidence="6" id="KW-0804">Transcription</keyword>
<dbReference type="PROSITE" id="PS50157">
    <property type="entry name" value="ZINC_FINGER_C2H2_2"/>
    <property type="match status" value="3"/>
</dbReference>
<evidence type="ECO:0000256" key="5">
    <source>
        <dbReference type="ARBA" id="ARBA00023015"/>
    </source>
</evidence>
<dbReference type="SMART" id="SM00355">
    <property type="entry name" value="ZnF_C2H2"/>
    <property type="match status" value="3"/>
</dbReference>
<dbReference type="GO" id="GO:0008270">
    <property type="term" value="F:zinc ion binding"/>
    <property type="evidence" value="ECO:0007669"/>
    <property type="project" value="UniProtKB-KW"/>
</dbReference>
<dbReference type="PANTHER" id="PTHR24399">
    <property type="entry name" value="ZINC FINGER AND BTB DOMAIN-CONTAINING"/>
    <property type="match status" value="1"/>
</dbReference>
<evidence type="ECO:0000256" key="7">
    <source>
        <dbReference type="ARBA" id="ARBA00023242"/>
    </source>
</evidence>
<dbReference type="GO" id="GO:0001227">
    <property type="term" value="F:DNA-binding transcription repressor activity, RNA polymerase II-specific"/>
    <property type="evidence" value="ECO:0007669"/>
    <property type="project" value="TreeGrafter"/>
</dbReference>
<name>A0A8K1R3F7_HOFMI</name>
<keyword evidence="3" id="KW-0677">Repeat</keyword>
<feature type="region of interest" description="Disordered" evidence="9">
    <location>
        <begin position="205"/>
        <end position="235"/>
    </location>
</feature>
<feature type="region of interest" description="Disordered" evidence="9">
    <location>
        <begin position="350"/>
        <end position="381"/>
    </location>
</feature>
<keyword evidence="8" id="KW-0863">Zinc-finger</keyword>
<dbReference type="GO" id="GO:0005654">
    <property type="term" value="C:nucleoplasm"/>
    <property type="evidence" value="ECO:0007669"/>
    <property type="project" value="TreeGrafter"/>
</dbReference>
<feature type="domain" description="C2H2-type" evidence="10">
    <location>
        <begin position="281"/>
        <end position="310"/>
    </location>
</feature>
<evidence type="ECO:0000259" key="10">
    <source>
        <dbReference type="PROSITE" id="PS50157"/>
    </source>
</evidence>
<proteinExistence type="evidence at transcript level"/>
<keyword evidence="7" id="KW-0539">Nucleus</keyword>
<evidence type="ECO:0000256" key="8">
    <source>
        <dbReference type="PROSITE-ProRule" id="PRU00042"/>
    </source>
</evidence>